<dbReference type="EMBL" id="FOIN01000003">
    <property type="protein sequence ID" value="SET18591.1"/>
    <property type="molecule type" value="Genomic_DNA"/>
</dbReference>
<dbReference type="AlphaFoldDB" id="A0A1I0CHH8"/>
<gene>
    <name evidence="1" type="ORF">SAMN04489758_10335</name>
</gene>
<reference evidence="2" key="1">
    <citation type="submission" date="2016-10" db="EMBL/GenBank/DDBJ databases">
        <authorList>
            <person name="Varghese N."/>
            <person name="Submissions S."/>
        </authorList>
    </citation>
    <scope>NUCLEOTIDE SEQUENCE [LARGE SCALE GENOMIC DNA]</scope>
    <source>
        <strain evidence="2">DSM 1551</strain>
    </source>
</reference>
<dbReference type="Proteomes" id="UP000198558">
    <property type="component" value="Unassembled WGS sequence"/>
</dbReference>
<organism evidence="1 2">
    <name type="scientific">Thomasclavelia cocleata</name>
    <dbReference type="NCBI Taxonomy" id="69824"/>
    <lineage>
        <taxon>Bacteria</taxon>
        <taxon>Bacillati</taxon>
        <taxon>Bacillota</taxon>
        <taxon>Erysipelotrichia</taxon>
        <taxon>Erysipelotrichales</taxon>
        <taxon>Coprobacillaceae</taxon>
        <taxon>Thomasclavelia</taxon>
    </lineage>
</organism>
<name>A0A1I0CHH8_9FIRM</name>
<protein>
    <submittedName>
        <fullName evidence="1">Uncharacterized protein</fullName>
    </submittedName>
</protein>
<evidence type="ECO:0000313" key="2">
    <source>
        <dbReference type="Proteomes" id="UP000198558"/>
    </source>
</evidence>
<proteinExistence type="predicted"/>
<sequence length="35" mass="3948">MKIVIKRFLDSGMSIKAIPLKMDASIENLTKLLND</sequence>
<accession>A0A1I0CHH8</accession>
<keyword evidence="2" id="KW-1185">Reference proteome</keyword>
<evidence type="ECO:0000313" key="1">
    <source>
        <dbReference type="EMBL" id="SET18591.1"/>
    </source>
</evidence>